<dbReference type="GO" id="GO:0005737">
    <property type="term" value="C:cytoplasm"/>
    <property type="evidence" value="ECO:0007669"/>
    <property type="project" value="UniProtKB-SubCell"/>
</dbReference>
<dbReference type="NCBIfam" id="TIGR00399">
    <property type="entry name" value="metG_C_term"/>
    <property type="match status" value="1"/>
</dbReference>
<evidence type="ECO:0000259" key="16">
    <source>
        <dbReference type="PROSITE" id="PS50886"/>
    </source>
</evidence>
<dbReference type="SUPFAM" id="SSF50249">
    <property type="entry name" value="Nucleic acid-binding proteins"/>
    <property type="match status" value="1"/>
</dbReference>
<comment type="subunit">
    <text evidence="3">Homodimer.</text>
</comment>
<evidence type="ECO:0000256" key="12">
    <source>
        <dbReference type="ARBA" id="ARBA00022917"/>
    </source>
</evidence>
<dbReference type="InterPro" id="IPR051270">
    <property type="entry name" value="Tyrosine-tRNA_ligase_regulator"/>
</dbReference>
<keyword evidence="10" id="KW-0067">ATP-binding</keyword>
<evidence type="ECO:0000256" key="4">
    <source>
        <dbReference type="ARBA" id="ARBA00012838"/>
    </source>
</evidence>
<keyword evidence="9" id="KW-0547">Nucleotide-binding</keyword>
<evidence type="ECO:0000256" key="10">
    <source>
        <dbReference type="ARBA" id="ARBA00022840"/>
    </source>
</evidence>
<evidence type="ECO:0000256" key="5">
    <source>
        <dbReference type="ARBA" id="ARBA00018753"/>
    </source>
</evidence>
<keyword evidence="18" id="KW-1185">Reference proteome</keyword>
<dbReference type="PROSITE" id="PS50886">
    <property type="entry name" value="TRBD"/>
    <property type="match status" value="1"/>
</dbReference>
<dbReference type="CDD" id="cd02800">
    <property type="entry name" value="tRNA_bind_EcMetRS_like"/>
    <property type="match status" value="1"/>
</dbReference>
<name>A2BJ16_HYPBU</name>
<evidence type="ECO:0000256" key="3">
    <source>
        <dbReference type="ARBA" id="ARBA00011738"/>
    </source>
</evidence>
<proteinExistence type="predicted"/>
<keyword evidence="12" id="KW-0648">Protein biosynthesis</keyword>
<dbReference type="PANTHER" id="PTHR11586:SF37">
    <property type="entry name" value="TRNA-BINDING DOMAIN-CONTAINING PROTEIN"/>
    <property type="match status" value="1"/>
</dbReference>
<comment type="function">
    <text evidence="1">Is required not only for elongation of protein synthesis but also for the initiation of all mRNA translation through initiator tRNA(fMet) aminoacylation.</text>
</comment>
<keyword evidence="7" id="KW-0820">tRNA-binding</keyword>
<dbReference type="PANTHER" id="PTHR11586">
    <property type="entry name" value="TRNA-AMINOACYLATION COFACTOR ARC1 FAMILY MEMBER"/>
    <property type="match status" value="1"/>
</dbReference>
<dbReference type="EMBL" id="CP000493">
    <property type="protein sequence ID" value="ABM79977.1"/>
    <property type="molecule type" value="Genomic_DNA"/>
</dbReference>
<accession>A2BJ16</accession>
<evidence type="ECO:0000256" key="11">
    <source>
        <dbReference type="ARBA" id="ARBA00022884"/>
    </source>
</evidence>
<comment type="subcellular location">
    <subcellularLocation>
        <location evidence="2">Cytoplasm</location>
    </subcellularLocation>
</comment>
<evidence type="ECO:0000256" key="9">
    <source>
        <dbReference type="ARBA" id="ARBA00022741"/>
    </source>
</evidence>
<dbReference type="InterPro" id="IPR012340">
    <property type="entry name" value="NA-bd_OB-fold"/>
</dbReference>
<dbReference type="Proteomes" id="UP000002593">
    <property type="component" value="Chromosome"/>
</dbReference>
<dbReference type="InterPro" id="IPR004495">
    <property type="entry name" value="Met-tRNA-synth_bsu_C"/>
</dbReference>
<feature type="domain" description="TRNA-binding" evidence="16">
    <location>
        <begin position="18"/>
        <end position="118"/>
    </location>
</feature>
<dbReference type="Pfam" id="PF01588">
    <property type="entry name" value="tRNA_bind"/>
    <property type="match status" value="1"/>
</dbReference>
<dbReference type="GO" id="GO:0006431">
    <property type="term" value="P:methionyl-tRNA aminoacylation"/>
    <property type="evidence" value="ECO:0007669"/>
    <property type="project" value="InterPro"/>
</dbReference>
<evidence type="ECO:0000256" key="14">
    <source>
        <dbReference type="ARBA" id="ARBA00030904"/>
    </source>
</evidence>
<dbReference type="InterPro" id="IPR002547">
    <property type="entry name" value="tRNA-bd_dom"/>
</dbReference>
<keyword evidence="11" id="KW-0694">RNA-binding</keyword>
<keyword evidence="6" id="KW-0963">Cytoplasm</keyword>
<dbReference type="GO" id="GO:0004825">
    <property type="term" value="F:methionine-tRNA ligase activity"/>
    <property type="evidence" value="ECO:0007669"/>
    <property type="project" value="UniProtKB-EC"/>
</dbReference>
<keyword evidence="8" id="KW-0436">Ligase</keyword>
<dbReference type="HOGENOM" id="CLU_065946_3_1_2"/>
<evidence type="ECO:0000256" key="15">
    <source>
        <dbReference type="ARBA" id="ARBA00047364"/>
    </source>
</evidence>
<organism evidence="17 18">
    <name type="scientific">Hyperthermus butylicus (strain DSM 5456 / JCM 9403 / PLM1-5)</name>
    <dbReference type="NCBI Taxonomy" id="415426"/>
    <lineage>
        <taxon>Archaea</taxon>
        <taxon>Thermoproteota</taxon>
        <taxon>Thermoprotei</taxon>
        <taxon>Desulfurococcales</taxon>
        <taxon>Pyrodictiaceae</taxon>
        <taxon>Hyperthermus</taxon>
    </lineage>
</organism>
<dbReference type="FunFam" id="2.40.50.140:FF:000042">
    <property type="entry name" value="Methionine--tRNA ligase"/>
    <property type="match status" value="1"/>
</dbReference>
<gene>
    <name evidence="17" type="ordered locus">Hbut_0102</name>
</gene>
<comment type="catalytic activity">
    <reaction evidence="15">
        <text>tRNA(Met) + L-methionine + ATP = L-methionyl-tRNA(Met) + AMP + diphosphate</text>
        <dbReference type="Rhea" id="RHEA:13481"/>
        <dbReference type="Rhea" id="RHEA-COMP:9667"/>
        <dbReference type="Rhea" id="RHEA-COMP:9698"/>
        <dbReference type="ChEBI" id="CHEBI:30616"/>
        <dbReference type="ChEBI" id="CHEBI:33019"/>
        <dbReference type="ChEBI" id="CHEBI:57844"/>
        <dbReference type="ChEBI" id="CHEBI:78442"/>
        <dbReference type="ChEBI" id="CHEBI:78530"/>
        <dbReference type="ChEBI" id="CHEBI:456215"/>
        <dbReference type="EC" id="6.1.1.10"/>
    </reaction>
</comment>
<evidence type="ECO:0000313" key="18">
    <source>
        <dbReference type="Proteomes" id="UP000002593"/>
    </source>
</evidence>
<dbReference type="Gene3D" id="2.40.50.140">
    <property type="entry name" value="Nucleic acid-binding proteins"/>
    <property type="match status" value="1"/>
</dbReference>
<evidence type="ECO:0000256" key="1">
    <source>
        <dbReference type="ARBA" id="ARBA00003314"/>
    </source>
</evidence>
<dbReference type="AlphaFoldDB" id="A2BJ16"/>
<evidence type="ECO:0000256" key="2">
    <source>
        <dbReference type="ARBA" id="ARBA00004496"/>
    </source>
</evidence>
<sequence length="118" mass="13172">MASNQPMDREKEYITIEEFARIDLRVGRVVEAERIPGTRLLRLIVDIGTEKRQIIAGLGEFYNPEDFIGKTMVIVANLKPKRIRGYLSEGMLLAAGCEKGQKPVPLTAEGAEPGWKVC</sequence>
<evidence type="ECO:0000256" key="13">
    <source>
        <dbReference type="ARBA" id="ARBA00023146"/>
    </source>
</evidence>
<evidence type="ECO:0000256" key="7">
    <source>
        <dbReference type="ARBA" id="ARBA00022555"/>
    </source>
</evidence>
<protein>
    <recommendedName>
        <fullName evidence="5">Methionine--tRNA ligase</fullName>
        <ecNumber evidence="4">6.1.1.10</ecNumber>
    </recommendedName>
    <alternativeName>
        <fullName evidence="14">Methionyl-tRNA synthetase</fullName>
    </alternativeName>
</protein>
<evidence type="ECO:0000313" key="17">
    <source>
        <dbReference type="EMBL" id="ABM79977.1"/>
    </source>
</evidence>
<keyword evidence="13" id="KW-0030">Aminoacyl-tRNA synthetase</keyword>
<dbReference type="GO" id="GO:0005524">
    <property type="term" value="F:ATP binding"/>
    <property type="evidence" value="ECO:0007669"/>
    <property type="project" value="UniProtKB-KW"/>
</dbReference>
<dbReference type="KEGG" id="hbu:Hbut_0102"/>
<reference evidence="17 18" key="1">
    <citation type="journal article" date="2007" name="Archaea">
        <title>The genome of Hyperthermus butylicus: a sulfur-reducing, peptide fermenting, neutrophilic Crenarchaeote growing up to 108 degrees C.</title>
        <authorList>
            <person name="Brugger K."/>
            <person name="Chen L."/>
            <person name="Stark M."/>
            <person name="Zibat A."/>
            <person name="Redder P."/>
            <person name="Ruepp A."/>
            <person name="Awayez M."/>
            <person name="She Q."/>
            <person name="Garrett R.A."/>
            <person name="Klenk H.P."/>
        </authorList>
    </citation>
    <scope>NUCLEOTIDE SEQUENCE [LARGE SCALE GENOMIC DNA]</scope>
    <source>
        <strain evidence="18">DSM 5456 / JCM 9403 / PLM1-5</strain>
    </source>
</reference>
<dbReference type="EC" id="6.1.1.10" evidence="4"/>
<dbReference type="eggNOG" id="arCOG01136">
    <property type="taxonomic scope" value="Archaea"/>
</dbReference>
<dbReference type="GO" id="GO:0000049">
    <property type="term" value="F:tRNA binding"/>
    <property type="evidence" value="ECO:0007669"/>
    <property type="project" value="UniProtKB-KW"/>
</dbReference>
<evidence type="ECO:0000256" key="8">
    <source>
        <dbReference type="ARBA" id="ARBA00022598"/>
    </source>
</evidence>
<dbReference type="STRING" id="415426.Hbut_0102"/>
<evidence type="ECO:0000256" key="6">
    <source>
        <dbReference type="ARBA" id="ARBA00022490"/>
    </source>
</evidence>
<dbReference type="EnsemblBacteria" id="ABM79977">
    <property type="protein sequence ID" value="ABM79977"/>
    <property type="gene ID" value="Hbut_0102"/>
</dbReference>